<dbReference type="HAMAP" id="MF_00090">
    <property type="entry name" value="PIMT"/>
    <property type="match status" value="1"/>
</dbReference>
<dbReference type="PANTHER" id="PTHR11579">
    <property type="entry name" value="PROTEIN-L-ISOASPARTATE O-METHYLTRANSFERASE"/>
    <property type="match status" value="1"/>
</dbReference>
<comment type="similarity">
    <text evidence="2 7">Belongs to the methyltransferase superfamily. L-isoaspartyl/D-aspartyl protein methyltransferase family.</text>
</comment>
<protein>
    <recommendedName>
        <fullName evidence="7">Protein-L-isoaspartate O-methyltransferase</fullName>
        <ecNumber evidence="7">2.1.1.77</ecNumber>
    </recommendedName>
    <alternativeName>
        <fullName evidence="7">L-isoaspartyl protein carboxyl methyltransferase</fullName>
    </alternativeName>
    <alternativeName>
        <fullName evidence="7">Protein L-isoaspartyl methyltransferase</fullName>
    </alternativeName>
    <alternativeName>
        <fullName evidence="7">Protein-beta-aspartate methyltransferase</fullName>
        <shortName evidence="7">PIMT</shortName>
    </alternativeName>
</protein>
<dbReference type="AlphaFoldDB" id="A0A8J7JZ01"/>
<dbReference type="EMBL" id="JADEYS010000012">
    <property type="protein sequence ID" value="MBE9398163.1"/>
    <property type="molecule type" value="Genomic_DNA"/>
</dbReference>
<dbReference type="PANTHER" id="PTHR11579:SF0">
    <property type="entry name" value="PROTEIN-L-ISOASPARTATE(D-ASPARTATE) O-METHYLTRANSFERASE"/>
    <property type="match status" value="1"/>
</dbReference>
<keyword evidence="4 7" id="KW-0489">Methyltransferase</keyword>
<keyword evidence="9" id="KW-1185">Reference proteome</keyword>
<evidence type="ECO:0000256" key="2">
    <source>
        <dbReference type="ARBA" id="ARBA00005369"/>
    </source>
</evidence>
<comment type="subcellular location">
    <subcellularLocation>
        <location evidence="1 7">Cytoplasm</location>
    </subcellularLocation>
</comment>
<dbReference type="Pfam" id="PF01135">
    <property type="entry name" value="PCMT"/>
    <property type="match status" value="1"/>
</dbReference>
<accession>A0A8J7JZ01</accession>
<dbReference type="GO" id="GO:0005737">
    <property type="term" value="C:cytoplasm"/>
    <property type="evidence" value="ECO:0007669"/>
    <property type="project" value="UniProtKB-SubCell"/>
</dbReference>
<evidence type="ECO:0000313" key="9">
    <source>
        <dbReference type="Proteomes" id="UP000640333"/>
    </source>
</evidence>
<dbReference type="InterPro" id="IPR000682">
    <property type="entry name" value="PCMT"/>
</dbReference>
<gene>
    <name evidence="7" type="primary">pcm</name>
    <name evidence="8" type="ORF">IOQ59_12945</name>
</gene>
<dbReference type="NCBIfam" id="NF001453">
    <property type="entry name" value="PRK00312.1"/>
    <property type="match status" value="1"/>
</dbReference>
<keyword evidence="5 7" id="KW-0808">Transferase</keyword>
<dbReference type="EC" id="2.1.1.77" evidence="7"/>
<dbReference type="GO" id="GO:0004719">
    <property type="term" value="F:protein-L-isoaspartate (D-aspartate) O-methyltransferase activity"/>
    <property type="evidence" value="ECO:0007669"/>
    <property type="project" value="UniProtKB-UniRule"/>
</dbReference>
<dbReference type="SUPFAM" id="SSF53335">
    <property type="entry name" value="S-adenosyl-L-methionine-dependent methyltransferases"/>
    <property type="match status" value="1"/>
</dbReference>
<evidence type="ECO:0000256" key="5">
    <source>
        <dbReference type="ARBA" id="ARBA00022679"/>
    </source>
</evidence>
<evidence type="ECO:0000313" key="8">
    <source>
        <dbReference type="EMBL" id="MBE9398163.1"/>
    </source>
</evidence>
<feature type="active site" evidence="7">
    <location>
        <position position="61"/>
    </location>
</feature>
<keyword evidence="6 7" id="KW-0949">S-adenosyl-L-methionine</keyword>
<evidence type="ECO:0000256" key="7">
    <source>
        <dbReference type="HAMAP-Rule" id="MF_00090"/>
    </source>
</evidence>
<dbReference type="InterPro" id="IPR029063">
    <property type="entry name" value="SAM-dependent_MTases_sf"/>
</dbReference>
<comment type="function">
    <text evidence="7">Catalyzes the methyl esterification of L-isoaspartyl residues in peptides and proteins that result from spontaneous decomposition of normal L-aspartyl and L-asparaginyl residues. It plays a role in the repair and/or degradation of damaged proteins.</text>
</comment>
<dbReference type="FunFam" id="3.40.50.150:FF:000010">
    <property type="entry name" value="Protein-L-isoaspartate O-methyltransferase"/>
    <property type="match status" value="1"/>
</dbReference>
<comment type="caution">
    <text evidence="8">The sequence shown here is derived from an EMBL/GenBank/DDBJ whole genome shotgun (WGS) entry which is preliminary data.</text>
</comment>
<evidence type="ECO:0000256" key="6">
    <source>
        <dbReference type="ARBA" id="ARBA00022691"/>
    </source>
</evidence>
<dbReference type="GO" id="GO:0030091">
    <property type="term" value="P:protein repair"/>
    <property type="evidence" value="ECO:0007669"/>
    <property type="project" value="UniProtKB-UniRule"/>
</dbReference>
<dbReference type="CDD" id="cd02440">
    <property type="entry name" value="AdoMet_MTases"/>
    <property type="match status" value="1"/>
</dbReference>
<reference evidence="8" key="1">
    <citation type="submission" date="2020-10" db="EMBL/GenBank/DDBJ databases">
        <title>Bacterium isolated from coastal waters sediment.</title>
        <authorList>
            <person name="Chen R.-J."/>
            <person name="Lu D.-C."/>
            <person name="Zhu K.-L."/>
            <person name="Du Z.-J."/>
        </authorList>
    </citation>
    <scope>NUCLEOTIDE SEQUENCE</scope>
    <source>
        <strain evidence="8">N1Y112</strain>
    </source>
</reference>
<sequence>MLQAIARTARETARLTGRGRFAENVMTAIRSVQRSRFVPDGLVVEAYENIALPIGYEQTISQPYIVALMTDLLRPEKDHICLEVGTGSGYQAAVLSLLTSKVYTIEIIAPLFRQASSQLHKMHYDNVYPLLGNGYLGYPEAAPYDRIIVTAAAEKIPPALIEQLKKGGRMMIPIGPENGAQVLYQVDKDAAGEVTTQPVLDVRFVPLIEGETLAL</sequence>
<proteinExistence type="inferred from homology"/>
<evidence type="ECO:0000256" key="3">
    <source>
        <dbReference type="ARBA" id="ARBA00022490"/>
    </source>
</evidence>
<evidence type="ECO:0000256" key="1">
    <source>
        <dbReference type="ARBA" id="ARBA00004496"/>
    </source>
</evidence>
<name>A0A8J7JZ01_9GAMM</name>
<organism evidence="8 9">
    <name type="scientific">Pontibacterium sinense</name>
    <dbReference type="NCBI Taxonomy" id="2781979"/>
    <lineage>
        <taxon>Bacteria</taxon>
        <taxon>Pseudomonadati</taxon>
        <taxon>Pseudomonadota</taxon>
        <taxon>Gammaproteobacteria</taxon>
        <taxon>Oceanospirillales</taxon>
        <taxon>Oceanospirillaceae</taxon>
        <taxon>Pontibacterium</taxon>
    </lineage>
</organism>
<keyword evidence="3 7" id="KW-0963">Cytoplasm</keyword>
<dbReference type="GO" id="GO:0032259">
    <property type="term" value="P:methylation"/>
    <property type="evidence" value="ECO:0007669"/>
    <property type="project" value="UniProtKB-KW"/>
</dbReference>
<comment type="catalytic activity">
    <reaction evidence="7">
        <text>[protein]-L-isoaspartate + S-adenosyl-L-methionine = [protein]-L-isoaspartate alpha-methyl ester + S-adenosyl-L-homocysteine</text>
        <dbReference type="Rhea" id="RHEA:12705"/>
        <dbReference type="Rhea" id="RHEA-COMP:12143"/>
        <dbReference type="Rhea" id="RHEA-COMP:12144"/>
        <dbReference type="ChEBI" id="CHEBI:57856"/>
        <dbReference type="ChEBI" id="CHEBI:59789"/>
        <dbReference type="ChEBI" id="CHEBI:90596"/>
        <dbReference type="ChEBI" id="CHEBI:90598"/>
        <dbReference type="EC" id="2.1.1.77"/>
    </reaction>
</comment>
<dbReference type="Gene3D" id="3.40.50.150">
    <property type="entry name" value="Vaccinia Virus protein VP39"/>
    <property type="match status" value="1"/>
</dbReference>
<evidence type="ECO:0000256" key="4">
    <source>
        <dbReference type="ARBA" id="ARBA00022603"/>
    </source>
</evidence>
<dbReference type="Proteomes" id="UP000640333">
    <property type="component" value="Unassembled WGS sequence"/>
</dbReference>
<dbReference type="NCBIfam" id="TIGR00080">
    <property type="entry name" value="pimt"/>
    <property type="match status" value="1"/>
</dbReference>
<dbReference type="PROSITE" id="PS01279">
    <property type="entry name" value="PCMT"/>
    <property type="match status" value="1"/>
</dbReference>